<dbReference type="EMBL" id="JAPMSZ010000001">
    <property type="protein sequence ID" value="KAJ5115126.1"/>
    <property type="molecule type" value="Genomic_DNA"/>
</dbReference>
<dbReference type="RefSeq" id="XP_056516318.1">
    <property type="nucleotide sequence ID" value="XM_056651468.1"/>
</dbReference>
<evidence type="ECO:0000313" key="2">
    <source>
        <dbReference type="EMBL" id="KAJ5115126.1"/>
    </source>
</evidence>
<feature type="compositionally biased region" description="Low complexity" evidence="1">
    <location>
        <begin position="506"/>
        <end position="521"/>
    </location>
</feature>
<reference evidence="2" key="1">
    <citation type="submission" date="2022-11" db="EMBL/GenBank/DDBJ databases">
        <authorList>
            <person name="Petersen C."/>
        </authorList>
    </citation>
    <scope>NUCLEOTIDE SEQUENCE</scope>
    <source>
        <strain evidence="2">IBT 34128</strain>
    </source>
</reference>
<gene>
    <name evidence="2" type="ORF">NUU61_000885</name>
</gene>
<evidence type="ECO:0000256" key="1">
    <source>
        <dbReference type="SAM" id="MobiDB-lite"/>
    </source>
</evidence>
<dbReference type="OrthoDB" id="4161595at2759"/>
<name>A0A9W9KRG0_9EURO</name>
<protein>
    <submittedName>
        <fullName evidence="2">Uncharacterized protein</fullName>
    </submittedName>
</protein>
<dbReference type="Proteomes" id="UP001141434">
    <property type="component" value="Unassembled WGS sequence"/>
</dbReference>
<feature type="compositionally biased region" description="Pro residues" evidence="1">
    <location>
        <begin position="57"/>
        <end position="70"/>
    </location>
</feature>
<comment type="caution">
    <text evidence="2">The sequence shown here is derived from an EMBL/GenBank/DDBJ whole genome shotgun (WGS) entry which is preliminary data.</text>
</comment>
<feature type="region of interest" description="Disordered" evidence="1">
    <location>
        <begin position="182"/>
        <end position="201"/>
    </location>
</feature>
<sequence length="569" mass="63298">MDPTDLSHPGSSDAPAQPGSRAPTPSMTAPDNSNPIAVSRMTAEPGPRDTIGTSTAPIPPLPNPRTPTPAPAGARVYPWTERGNMYGYDVEGGHRLRERYERENPYQSRTEPAPRRRSRSPAGLPLPQLGPWEGSDLRNGATESSLSPLFSRDNNQTRTERHGPLLSLTLPPLDLHNHEYREEREAHQESLPNGHGHNQRRVQPQQGLINLEQSDRKKPEDASLCEFSSPCRMAPSPDGMHFRKVVSHVFGRNKTTTKLFPRSVWVHYCRKHYQRARYRADQWPFTQCELLLESLNRMEAWGGVESFELILRRREMMRTDEANEPAGSSGTGRSSAALAPPASFGALQSGRRHPTAIISPVPDWLRVHLGPGKSFAEIRRIVMQVREHMITLRNDEKNRQILLATRASVASPRESPKGGCGGGGSGRRATPNRYKNTLRQQISRVRFPDVEILPTFRMWVLEAALRQRSSTDQVSEEKEVNGEHGENSQRSSARENDEDTVQHGNSSIAPVSVPAHVPAASDSQSAGQEIGRAGTNRGGSESQRRRSARLFLRMATRVSSRGSVKKPHK</sequence>
<feature type="region of interest" description="Disordered" evidence="1">
    <location>
        <begin position="1"/>
        <end position="76"/>
    </location>
</feature>
<feature type="region of interest" description="Disordered" evidence="1">
    <location>
        <begin position="96"/>
        <end position="172"/>
    </location>
</feature>
<proteinExistence type="predicted"/>
<accession>A0A9W9KRG0</accession>
<feature type="region of interest" description="Disordered" evidence="1">
    <location>
        <begin position="467"/>
        <end position="548"/>
    </location>
</feature>
<organism evidence="2 3">
    <name type="scientific">Penicillium alfredii</name>
    <dbReference type="NCBI Taxonomy" id="1506179"/>
    <lineage>
        <taxon>Eukaryota</taxon>
        <taxon>Fungi</taxon>
        <taxon>Dikarya</taxon>
        <taxon>Ascomycota</taxon>
        <taxon>Pezizomycotina</taxon>
        <taxon>Eurotiomycetes</taxon>
        <taxon>Eurotiomycetidae</taxon>
        <taxon>Eurotiales</taxon>
        <taxon>Aspergillaceae</taxon>
        <taxon>Penicillium</taxon>
    </lineage>
</organism>
<reference evidence="2" key="2">
    <citation type="journal article" date="2023" name="IMA Fungus">
        <title>Comparative genomic study of the Penicillium genus elucidates a diverse pangenome and 15 lateral gene transfer events.</title>
        <authorList>
            <person name="Petersen C."/>
            <person name="Sorensen T."/>
            <person name="Nielsen M.R."/>
            <person name="Sondergaard T.E."/>
            <person name="Sorensen J.L."/>
            <person name="Fitzpatrick D.A."/>
            <person name="Frisvad J.C."/>
            <person name="Nielsen K.L."/>
        </authorList>
    </citation>
    <scope>NUCLEOTIDE SEQUENCE</scope>
    <source>
        <strain evidence="2">IBT 34128</strain>
    </source>
</reference>
<feature type="compositionally biased region" description="Polar residues" evidence="1">
    <location>
        <begin position="23"/>
        <end position="36"/>
    </location>
</feature>
<feature type="region of interest" description="Disordered" evidence="1">
    <location>
        <begin position="408"/>
        <end position="435"/>
    </location>
</feature>
<evidence type="ECO:0000313" key="3">
    <source>
        <dbReference type="Proteomes" id="UP001141434"/>
    </source>
</evidence>
<feature type="compositionally biased region" description="Polar residues" evidence="1">
    <location>
        <begin position="141"/>
        <end position="157"/>
    </location>
</feature>
<feature type="compositionally biased region" description="Basic and acidic residues" evidence="1">
    <location>
        <begin position="475"/>
        <end position="495"/>
    </location>
</feature>
<dbReference type="AlphaFoldDB" id="A0A9W9KRG0"/>
<feature type="compositionally biased region" description="Low complexity" evidence="1">
    <location>
        <begin position="326"/>
        <end position="339"/>
    </location>
</feature>
<dbReference type="GeneID" id="81390636"/>
<keyword evidence="3" id="KW-1185">Reference proteome</keyword>
<feature type="region of interest" description="Disordered" evidence="1">
    <location>
        <begin position="321"/>
        <end position="351"/>
    </location>
</feature>